<accession>A0AA88TUL7</accession>
<dbReference type="PROSITE" id="PS51257">
    <property type="entry name" value="PROKAR_LIPOPROTEIN"/>
    <property type="match status" value="1"/>
</dbReference>
<sequence>MRPICFALVSSANQNNNLGSASCPDRQIMGGPCTPSANHGADRRIYTRRRGNSQQEDLVQGCKRLEQHPLLYNSRLYKGEGKGHWRTGHLQGVFSLSQGPE</sequence>
<dbReference type="EMBL" id="JAUYZG010000006">
    <property type="protein sequence ID" value="KAK2904737.1"/>
    <property type="molecule type" value="Genomic_DNA"/>
</dbReference>
<dbReference type="AlphaFoldDB" id="A0AA88TUL7"/>
<organism evidence="2 3">
    <name type="scientific">Cirrhinus molitorella</name>
    <name type="common">mud carp</name>
    <dbReference type="NCBI Taxonomy" id="172907"/>
    <lineage>
        <taxon>Eukaryota</taxon>
        <taxon>Metazoa</taxon>
        <taxon>Chordata</taxon>
        <taxon>Craniata</taxon>
        <taxon>Vertebrata</taxon>
        <taxon>Euteleostomi</taxon>
        <taxon>Actinopterygii</taxon>
        <taxon>Neopterygii</taxon>
        <taxon>Teleostei</taxon>
        <taxon>Ostariophysi</taxon>
        <taxon>Cypriniformes</taxon>
        <taxon>Cyprinidae</taxon>
        <taxon>Labeoninae</taxon>
        <taxon>Labeonini</taxon>
        <taxon>Cirrhinus</taxon>
    </lineage>
</organism>
<gene>
    <name evidence="2" type="ORF">Q8A67_006536</name>
</gene>
<evidence type="ECO:0000256" key="1">
    <source>
        <dbReference type="SAM" id="MobiDB-lite"/>
    </source>
</evidence>
<reference evidence="2" key="1">
    <citation type="submission" date="2023-08" db="EMBL/GenBank/DDBJ databases">
        <title>Chromosome-level Genome Assembly of mud carp (Cirrhinus molitorella).</title>
        <authorList>
            <person name="Liu H."/>
        </authorList>
    </citation>
    <scope>NUCLEOTIDE SEQUENCE</scope>
    <source>
        <strain evidence="2">Prfri</strain>
        <tissue evidence="2">Muscle</tissue>
    </source>
</reference>
<feature type="region of interest" description="Disordered" evidence="1">
    <location>
        <begin position="21"/>
        <end position="40"/>
    </location>
</feature>
<evidence type="ECO:0000313" key="3">
    <source>
        <dbReference type="Proteomes" id="UP001187343"/>
    </source>
</evidence>
<name>A0AA88TUL7_9TELE</name>
<evidence type="ECO:0000313" key="2">
    <source>
        <dbReference type="EMBL" id="KAK2904737.1"/>
    </source>
</evidence>
<comment type="caution">
    <text evidence="2">The sequence shown here is derived from an EMBL/GenBank/DDBJ whole genome shotgun (WGS) entry which is preliminary data.</text>
</comment>
<protein>
    <submittedName>
        <fullName evidence="2">Uncharacterized protein</fullName>
    </submittedName>
</protein>
<proteinExistence type="predicted"/>
<dbReference type="Proteomes" id="UP001187343">
    <property type="component" value="Unassembled WGS sequence"/>
</dbReference>
<keyword evidence="3" id="KW-1185">Reference proteome</keyword>